<evidence type="ECO:0000256" key="3">
    <source>
        <dbReference type="ARBA" id="ARBA00022777"/>
    </source>
</evidence>
<comment type="caution">
    <text evidence="6">The sequence shown here is derived from an EMBL/GenBank/DDBJ whole genome shotgun (WGS) entry which is preliminary data.</text>
</comment>
<accession>A0ABV6SV20</accession>
<name>A0ABV6SV20_9GAMM</name>
<dbReference type="InterPro" id="IPR012893">
    <property type="entry name" value="HipA-like_C"/>
</dbReference>
<dbReference type="InterPro" id="IPR052028">
    <property type="entry name" value="HipA_Ser/Thr_kinase"/>
</dbReference>
<dbReference type="Proteomes" id="UP001589898">
    <property type="component" value="Unassembled WGS sequence"/>
</dbReference>
<keyword evidence="7" id="KW-1185">Reference proteome</keyword>
<dbReference type="PANTHER" id="PTHR37419:SF1">
    <property type="entry name" value="SERINE_THREONINE-PROTEIN KINASE TOXIN HIPA"/>
    <property type="match status" value="1"/>
</dbReference>
<gene>
    <name evidence="6" type="ORF">ACFFFU_05950</name>
</gene>
<evidence type="ECO:0000256" key="2">
    <source>
        <dbReference type="ARBA" id="ARBA00022679"/>
    </source>
</evidence>
<protein>
    <submittedName>
        <fullName evidence="6">Type II toxin-antitoxin system HipA family toxin</fullName>
    </submittedName>
</protein>
<dbReference type="InterPro" id="IPR017508">
    <property type="entry name" value="HipA_N1"/>
</dbReference>
<feature type="domain" description="HipA N-terminal subdomain 1" evidence="5">
    <location>
        <begin position="17"/>
        <end position="116"/>
    </location>
</feature>
<dbReference type="RefSeq" id="WP_229823465.1">
    <property type="nucleotide sequence ID" value="NZ_BMZT01000009.1"/>
</dbReference>
<evidence type="ECO:0000259" key="4">
    <source>
        <dbReference type="Pfam" id="PF07804"/>
    </source>
</evidence>
<proteinExistence type="inferred from homology"/>
<reference evidence="6 7" key="1">
    <citation type="submission" date="2024-09" db="EMBL/GenBank/DDBJ databases">
        <authorList>
            <person name="Sun Q."/>
            <person name="Mori K."/>
        </authorList>
    </citation>
    <scope>NUCLEOTIDE SEQUENCE [LARGE SCALE GENOMIC DNA]</scope>
    <source>
        <strain evidence="6 7">KCTC 52403</strain>
    </source>
</reference>
<comment type="similarity">
    <text evidence="1">Belongs to the HipA Ser/Thr kinase family.</text>
</comment>
<dbReference type="Pfam" id="PF07804">
    <property type="entry name" value="HipA_C"/>
    <property type="match status" value="1"/>
</dbReference>
<dbReference type="NCBIfam" id="TIGR03071">
    <property type="entry name" value="couple_hipA"/>
    <property type="match status" value="1"/>
</dbReference>
<evidence type="ECO:0000256" key="1">
    <source>
        <dbReference type="ARBA" id="ARBA00010164"/>
    </source>
</evidence>
<feature type="domain" description="HipA-like C-terminal" evidence="4">
    <location>
        <begin position="164"/>
        <end position="418"/>
    </location>
</feature>
<organism evidence="6 7">
    <name type="scientific">Luteimonas padinae</name>
    <dbReference type="NCBI Taxonomy" id="1714359"/>
    <lineage>
        <taxon>Bacteria</taxon>
        <taxon>Pseudomonadati</taxon>
        <taxon>Pseudomonadota</taxon>
        <taxon>Gammaproteobacteria</taxon>
        <taxon>Lysobacterales</taxon>
        <taxon>Lysobacteraceae</taxon>
        <taxon>Luteimonas</taxon>
    </lineage>
</organism>
<keyword evidence="2" id="KW-0808">Transferase</keyword>
<dbReference type="PANTHER" id="PTHR37419">
    <property type="entry name" value="SERINE/THREONINE-PROTEIN KINASE TOXIN HIPA"/>
    <property type="match status" value="1"/>
</dbReference>
<dbReference type="CDD" id="cd17808">
    <property type="entry name" value="HipA_Ec_like"/>
    <property type="match status" value="1"/>
</dbReference>
<evidence type="ECO:0000313" key="7">
    <source>
        <dbReference type="Proteomes" id="UP001589898"/>
    </source>
</evidence>
<evidence type="ECO:0000259" key="5">
    <source>
        <dbReference type="Pfam" id="PF13657"/>
    </source>
</evidence>
<dbReference type="EMBL" id="JBHLTF010000027">
    <property type="protein sequence ID" value="MFC0717288.1"/>
    <property type="molecule type" value="Genomic_DNA"/>
</dbReference>
<dbReference type="Pfam" id="PF13657">
    <property type="entry name" value="Couple_hipA"/>
    <property type="match status" value="1"/>
</dbReference>
<evidence type="ECO:0000313" key="6">
    <source>
        <dbReference type="EMBL" id="MFC0717288.1"/>
    </source>
</evidence>
<keyword evidence="3" id="KW-0418">Kinase</keyword>
<sequence length="455" mass="49737">MVTNGTRNPSRRKALGLWMNGGFVGTWRMGPGSEDLLEYAADWKSSPQGRPLSLSLPFTPGSTPHSGEVVRAYFDNLLPDSRDIRARAATRFRARSTDAFDLLAQIGRDCVGALQILPDGMTPGNVDAVEAMPLAEHEVAAILRGAVASPAFGESTPEDDDFRISIAGAQEKTALAYIDGQWCRPHGSTPTTHILKLPMGLVGNMKLDLRHSIENEWLCSRILGAYGLPVADCEPLQFEDIKVLSVKRFDRAWLDGPRGRWLARLPQEDFCQATGTPATLKYEADGGPGIDRIMGLLATSASPQRDRRNFFLAQLLFWMLRAPDGHAKNFSLSIRPGGAYALTPLYDVMSARPVIGDGPGTLSEHKVRMAMAIRSTNAHWKMREILPRHWLALGKRYGVLDEAGRTVETLVGDIVERTPAVVAGIESMLPAGFPEHVAAAVLRGLEREARRLGEG</sequence>